<feature type="transmembrane region" description="Helical" evidence="2">
    <location>
        <begin position="315"/>
        <end position="338"/>
    </location>
</feature>
<accession>A0AAE0YKN6</accession>
<evidence type="ECO:0000256" key="2">
    <source>
        <dbReference type="SAM" id="Phobius"/>
    </source>
</evidence>
<keyword evidence="2" id="KW-1133">Transmembrane helix</keyword>
<feature type="compositionally biased region" description="Polar residues" evidence="1">
    <location>
        <begin position="222"/>
        <end position="231"/>
    </location>
</feature>
<organism evidence="3 4">
    <name type="scientific">Elysia crispata</name>
    <name type="common">lettuce slug</name>
    <dbReference type="NCBI Taxonomy" id="231223"/>
    <lineage>
        <taxon>Eukaryota</taxon>
        <taxon>Metazoa</taxon>
        <taxon>Spiralia</taxon>
        <taxon>Lophotrochozoa</taxon>
        <taxon>Mollusca</taxon>
        <taxon>Gastropoda</taxon>
        <taxon>Heterobranchia</taxon>
        <taxon>Euthyneura</taxon>
        <taxon>Panpulmonata</taxon>
        <taxon>Sacoglossa</taxon>
        <taxon>Placobranchoidea</taxon>
        <taxon>Plakobranchidae</taxon>
        <taxon>Elysia</taxon>
    </lineage>
</organism>
<keyword evidence="2" id="KW-0472">Membrane</keyword>
<evidence type="ECO:0000256" key="1">
    <source>
        <dbReference type="SAM" id="MobiDB-lite"/>
    </source>
</evidence>
<feature type="region of interest" description="Disordered" evidence="1">
    <location>
        <begin position="425"/>
        <end position="464"/>
    </location>
</feature>
<protein>
    <submittedName>
        <fullName evidence="3">Uncharacterized protein</fullName>
    </submittedName>
</protein>
<feature type="compositionally biased region" description="Polar residues" evidence="1">
    <location>
        <begin position="434"/>
        <end position="452"/>
    </location>
</feature>
<comment type="caution">
    <text evidence="3">The sequence shown here is derived from an EMBL/GenBank/DDBJ whole genome shotgun (WGS) entry which is preliminary data.</text>
</comment>
<name>A0AAE0YKN6_9GAST</name>
<keyword evidence="4" id="KW-1185">Reference proteome</keyword>
<feature type="region of interest" description="Disordered" evidence="1">
    <location>
        <begin position="479"/>
        <end position="527"/>
    </location>
</feature>
<feature type="region of interest" description="Disordered" evidence="1">
    <location>
        <begin position="178"/>
        <end position="305"/>
    </location>
</feature>
<evidence type="ECO:0000313" key="3">
    <source>
        <dbReference type="EMBL" id="KAK3748099.1"/>
    </source>
</evidence>
<reference evidence="3" key="1">
    <citation type="journal article" date="2023" name="G3 (Bethesda)">
        <title>A reference genome for the long-term kleptoplast-retaining sea slug Elysia crispata morphotype clarki.</title>
        <authorList>
            <person name="Eastman K.E."/>
            <person name="Pendleton A.L."/>
            <person name="Shaikh M.A."/>
            <person name="Suttiyut T."/>
            <person name="Ogas R."/>
            <person name="Tomko P."/>
            <person name="Gavelis G."/>
            <person name="Widhalm J.R."/>
            <person name="Wisecaver J.H."/>
        </authorList>
    </citation>
    <scope>NUCLEOTIDE SEQUENCE</scope>
    <source>
        <strain evidence="3">ECLA1</strain>
    </source>
</reference>
<dbReference type="EMBL" id="JAWDGP010006049">
    <property type="protein sequence ID" value="KAK3748099.1"/>
    <property type="molecule type" value="Genomic_DNA"/>
</dbReference>
<keyword evidence="2" id="KW-0812">Transmembrane</keyword>
<sequence length="604" mass="66137">MSLPSHSLSSETGGSDVTSYPTIQAFLGPNVTGLPTVIINERYILSFPLDLLEKFLKCLCDKRNTKCSLQASVLKYNQKKINHMISSVSVTNKAGAVAGKKDKLQMAYYICKYSGGTHQGFVDCSVDTDKSLIPDNSQWPPTDQDVCDFRCIYFHWRLFSQKKEQSVHYEHFGVGPSPDTGKFCIRPSEDVDQGRIGDGHKGDSHDDKGSGDPDDDTKDSHNNNTGSTAGITTDSSDTDNDTTDSDGKKSGYMPIDVKDNVRDSDIKDDSNKDIDIQDDSSKDSDIKDDSSRDSGNKVGFGPTHHITDNRSDVEFLLVCIAFGASVLANIVLGVCLWCSRRRQRRSQAELNELTGVENLTYFGEDNVRAETSFGNSRYGVDRISAADIDISTNQRDTEVPLGAAAVGFVNNGFIPFNNSGEKSLNVNHFEDSDPSASSNNISTQHATQSDVNYESFDTGPSAQVTTENVDEPHYAIPRHSQVHVQGTRSTRPAPDQHHSPRLDSSPYGTSQLPEPDPNSSNNFRGTGNEYVDEASLWGAREPQLLTDAGQAVAIIDNQRPQRKSQRSEFTMRSIANGVSGSSAANCGDMDGLYTEPRENVYSEI</sequence>
<dbReference type="Proteomes" id="UP001283361">
    <property type="component" value="Unassembled WGS sequence"/>
</dbReference>
<proteinExistence type="predicted"/>
<feature type="compositionally biased region" description="Polar residues" evidence="1">
    <location>
        <begin position="506"/>
        <end position="525"/>
    </location>
</feature>
<feature type="compositionally biased region" description="Basic and acidic residues" evidence="1">
    <location>
        <begin position="256"/>
        <end position="295"/>
    </location>
</feature>
<gene>
    <name evidence="3" type="ORF">RRG08_018305</name>
</gene>
<evidence type="ECO:0000313" key="4">
    <source>
        <dbReference type="Proteomes" id="UP001283361"/>
    </source>
</evidence>
<dbReference type="AlphaFoldDB" id="A0AAE0YKN6"/>
<feature type="compositionally biased region" description="Basic and acidic residues" evidence="1">
    <location>
        <begin position="187"/>
        <end position="211"/>
    </location>
</feature>